<reference evidence="2 3" key="1">
    <citation type="submission" date="2018-05" db="EMBL/GenBank/DDBJ databases">
        <title>Leucothrix arctica sp. nov., isolated from Arctic seawater.</title>
        <authorList>
            <person name="Choi A."/>
            <person name="Baek K."/>
        </authorList>
    </citation>
    <scope>NUCLEOTIDE SEQUENCE [LARGE SCALE GENOMIC DNA]</scope>
    <source>
        <strain evidence="2 3">IMCC9719</strain>
    </source>
</reference>
<organism evidence="2 3">
    <name type="scientific">Leucothrix arctica</name>
    <dbReference type="NCBI Taxonomy" id="1481894"/>
    <lineage>
        <taxon>Bacteria</taxon>
        <taxon>Pseudomonadati</taxon>
        <taxon>Pseudomonadota</taxon>
        <taxon>Gammaproteobacteria</taxon>
        <taxon>Thiotrichales</taxon>
        <taxon>Thiotrichaceae</taxon>
        <taxon>Leucothrix</taxon>
    </lineage>
</organism>
<sequence length="173" mass="20149">MRAVSRHKRNDVVECEFLSGYEPRDKDIQHYPPALQEELCAGEQKYESSHSIYDPIIIDNIERSYVGAKNEFILQKIQEIRLEKTAIEGEPESLFACPCCRYLTLPEENAYDICSVCFWEDDGAIKDEDYSGPNHKTLKEGRENFSKLGACDEKSKQHVEAEGIYKYHRKWVY</sequence>
<accession>A0A317CDH2</accession>
<dbReference type="AlphaFoldDB" id="A0A317CDH2"/>
<dbReference type="OrthoDB" id="1456570at2"/>
<name>A0A317CDH2_9GAMM</name>
<feature type="domain" description="Cysteine-rich CPCC" evidence="1">
    <location>
        <begin position="96"/>
        <end position="160"/>
    </location>
</feature>
<comment type="caution">
    <text evidence="2">The sequence shown here is derived from an EMBL/GenBank/DDBJ whole genome shotgun (WGS) entry which is preliminary data.</text>
</comment>
<evidence type="ECO:0000313" key="3">
    <source>
        <dbReference type="Proteomes" id="UP000245506"/>
    </source>
</evidence>
<evidence type="ECO:0000259" key="1">
    <source>
        <dbReference type="Pfam" id="PF14206"/>
    </source>
</evidence>
<dbReference type="Proteomes" id="UP000245506">
    <property type="component" value="Unassembled WGS sequence"/>
</dbReference>
<dbReference type="Pfam" id="PF14206">
    <property type="entry name" value="Cys_rich_CPCC"/>
    <property type="match status" value="1"/>
</dbReference>
<proteinExistence type="predicted"/>
<protein>
    <recommendedName>
        <fullName evidence="1">Cysteine-rich CPCC domain-containing protein</fullName>
    </recommendedName>
</protein>
<dbReference type="InterPro" id="IPR025983">
    <property type="entry name" value="Cys_rich_CPCC"/>
</dbReference>
<gene>
    <name evidence="2" type="ORF">DKT75_10515</name>
</gene>
<keyword evidence="3" id="KW-1185">Reference proteome</keyword>
<dbReference type="EMBL" id="QGKL01000029">
    <property type="protein sequence ID" value="PWQ96437.1"/>
    <property type="molecule type" value="Genomic_DNA"/>
</dbReference>
<evidence type="ECO:0000313" key="2">
    <source>
        <dbReference type="EMBL" id="PWQ96437.1"/>
    </source>
</evidence>